<gene>
    <name evidence="2" type="ORF">LTR97_001456</name>
</gene>
<dbReference type="Pfam" id="PF02515">
    <property type="entry name" value="CoA_transf_3"/>
    <property type="match status" value="1"/>
</dbReference>
<evidence type="ECO:0000313" key="2">
    <source>
        <dbReference type="EMBL" id="KAK5706468.1"/>
    </source>
</evidence>
<dbReference type="Gene3D" id="3.40.50.10540">
    <property type="entry name" value="Crotonobetainyl-coa:carnitine coa-transferase, domain 1"/>
    <property type="match status" value="1"/>
</dbReference>
<name>A0AAN7VW62_9PEZI</name>
<sequence>MTNHKTIEGVYGPGSYTDTTFIPVPQDCERVLEWVASTTPGFAKDPTLLKEVVFHGDDFPHIPGPLKPGVLSAVISAVAGITAREICKLKGFDTGPVSIDTDQAALFPASASLMSIGGKTGFEMAEDGSVWKLGTDLDHAALTKNPMHYRSWAFYQTKEDLPTYVYVMGSLDPASYLKAFGLDSEAPVKSNDEAYNLQKAVFSSYSAPEFELKCLELGVCGQTGHSPAAWRETLMGKRLAAHPLLNYKRVIEIPNLPPVPFPTTSDKRALAGIKIIEFSRVIAAPALGAVLTSFGAEVIKINSPYLPDPNMLQITLTAGKSTQSADLNNPQDIERVRKLVEEADVVVQGFRKGAIERKGFGLNDVLAMANKRGKGIVYLDLSCYGPDGTYAERPGYQQIADAASGASYICGSAYGFPAGTNVLPSLPIADMVAGLAGACEVLMALRDRAIHGGSYHCNTVLTSVDTIQCEKEFGLYSPEIVKRTQEKYNFEPMTPDLHVEDLLVGVLKAWAKGGLLENQAHYQHFADSPFGKDHVILAPVVHFEDKEADPVCLTGGEDF</sequence>
<dbReference type="InterPro" id="IPR023606">
    <property type="entry name" value="CoA-Trfase_III_dom_1_sf"/>
</dbReference>
<dbReference type="EMBL" id="JAVRQU010000002">
    <property type="protein sequence ID" value="KAK5706468.1"/>
    <property type="molecule type" value="Genomic_DNA"/>
</dbReference>
<dbReference type="InterPro" id="IPR052985">
    <property type="entry name" value="CoA-trans_III_biosynth/detox"/>
</dbReference>
<dbReference type="AlphaFoldDB" id="A0AAN7VW62"/>
<protein>
    <submittedName>
        <fullName evidence="2">Uncharacterized protein</fullName>
    </submittedName>
</protein>
<dbReference type="SUPFAM" id="SSF89796">
    <property type="entry name" value="CoA-transferase family III (CaiB/BaiF)"/>
    <property type="match status" value="2"/>
</dbReference>
<dbReference type="Proteomes" id="UP001310594">
    <property type="component" value="Unassembled WGS sequence"/>
</dbReference>
<dbReference type="InterPro" id="IPR003673">
    <property type="entry name" value="CoA-Trfase_fam_III"/>
</dbReference>
<evidence type="ECO:0000256" key="1">
    <source>
        <dbReference type="ARBA" id="ARBA00008383"/>
    </source>
</evidence>
<proteinExistence type="inferred from homology"/>
<dbReference type="PANTHER" id="PTHR48229:SF1">
    <property type="entry name" value="ALPHA METHYLACYL-COA RACEMASE-RELATED"/>
    <property type="match status" value="1"/>
</dbReference>
<comment type="similarity">
    <text evidence="1">Belongs to the CoA-transferase III family.</text>
</comment>
<dbReference type="GO" id="GO:0003824">
    <property type="term" value="F:catalytic activity"/>
    <property type="evidence" value="ECO:0007669"/>
    <property type="project" value="InterPro"/>
</dbReference>
<organism evidence="2 3">
    <name type="scientific">Elasticomyces elasticus</name>
    <dbReference type="NCBI Taxonomy" id="574655"/>
    <lineage>
        <taxon>Eukaryota</taxon>
        <taxon>Fungi</taxon>
        <taxon>Dikarya</taxon>
        <taxon>Ascomycota</taxon>
        <taxon>Pezizomycotina</taxon>
        <taxon>Dothideomycetes</taxon>
        <taxon>Dothideomycetidae</taxon>
        <taxon>Mycosphaerellales</taxon>
        <taxon>Teratosphaeriaceae</taxon>
        <taxon>Elasticomyces</taxon>
    </lineage>
</organism>
<dbReference type="PANTHER" id="PTHR48229">
    <property type="entry name" value="CAIB/BAIF FAMILY ENZYME (AFU_ORTHOLOGUE AFUA_1G05360)-RELATED"/>
    <property type="match status" value="1"/>
</dbReference>
<reference evidence="2" key="1">
    <citation type="submission" date="2023-08" db="EMBL/GenBank/DDBJ databases">
        <title>Black Yeasts Isolated from many extreme environments.</title>
        <authorList>
            <person name="Coleine C."/>
            <person name="Stajich J.E."/>
            <person name="Selbmann L."/>
        </authorList>
    </citation>
    <scope>NUCLEOTIDE SEQUENCE</scope>
    <source>
        <strain evidence="2">CCFEE 5810</strain>
    </source>
</reference>
<accession>A0AAN7VW62</accession>
<comment type="caution">
    <text evidence="2">The sequence shown here is derived from an EMBL/GenBank/DDBJ whole genome shotgun (WGS) entry which is preliminary data.</text>
</comment>
<evidence type="ECO:0000313" key="3">
    <source>
        <dbReference type="Proteomes" id="UP001310594"/>
    </source>
</evidence>